<evidence type="ECO:0000313" key="2">
    <source>
        <dbReference type="Proteomes" id="UP000294937"/>
    </source>
</evidence>
<dbReference type="InterPro" id="IPR011989">
    <property type="entry name" value="ARM-like"/>
</dbReference>
<dbReference type="InterPro" id="IPR016024">
    <property type="entry name" value="ARM-type_fold"/>
</dbReference>
<gene>
    <name evidence="1" type="ORF">EDD58_10657</name>
</gene>
<name>A0A4R3L612_9BACL</name>
<dbReference type="AlphaFoldDB" id="A0A4R3L612"/>
<dbReference type="EMBL" id="SMAG01000006">
    <property type="protein sequence ID" value="TCS93624.1"/>
    <property type="molecule type" value="Genomic_DNA"/>
</dbReference>
<dbReference type="Pfam" id="PF13646">
    <property type="entry name" value="HEAT_2"/>
    <property type="match status" value="1"/>
</dbReference>
<keyword evidence="2" id="KW-1185">Reference proteome</keyword>
<dbReference type="Gene3D" id="1.25.10.10">
    <property type="entry name" value="Leucine-rich Repeat Variant"/>
    <property type="match status" value="1"/>
</dbReference>
<evidence type="ECO:0000313" key="1">
    <source>
        <dbReference type="EMBL" id="TCS93624.1"/>
    </source>
</evidence>
<protein>
    <submittedName>
        <fullName evidence="1">HEAT repeat protein</fullName>
    </submittedName>
</protein>
<sequence>MLERLDQINWKCLAHAYGSAEDVPDLIWGLTSAKENVRHSAWSGLYSSILYEEGVCEAATLAVPFLIELIESESVPDRHRILIYLVDLANATCYLEESFEEDDWDEDFYPEGIQLNKEKDWVKETRSAVQKGLPIYTKLLHSPKPMIRSAAAYVLGNIGVQPTEAIRFLRVLLQTEQDPLVQASILLSLNHLKDNHPETISFMNASIQTGTSSLISIVATLALLRINSNHSKAIQLLVDTLNHPDKKLMDLYQQLPPYKHWLIRDIFLCFRDLPKHQTRPYIPDLIAIFQRSKEGYLSLAWILLSIVFNTQKTTLNKNDLTKEQIFVLQAIAEFDSLWKDGGCQEIKRFLEMKGLPYFYNQEELKNYLLKITFNEIQT</sequence>
<dbReference type="SUPFAM" id="SSF48371">
    <property type="entry name" value="ARM repeat"/>
    <property type="match status" value="1"/>
</dbReference>
<dbReference type="RefSeq" id="WP_131925499.1">
    <property type="nucleotide sequence ID" value="NZ_SMAG01000006.1"/>
</dbReference>
<reference evidence="1 2" key="1">
    <citation type="submission" date="2019-03" db="EMBL/GenBank/DDBJ databases">
        <title>Genomic Encyclopedia of Type Strains, Phase IV (KMG-IV): sequencing the most valuable type-strain genomes for metagenomic binning, comparative biology and taxonomic classification.</title>
        <authorList>
            <person name="Goeker M."/>
        </authorList>
    </citation>
    <scope>NUCLEOTIDE SEQUENCE [LARGE SCALE GENOMIC DNA]</scope>
    <source>
        <strain evidence="1 2">DSM 45707</strain>
    </source>
</reference>
<dbReference type="Proteomes" id="UP000294937">
    <property type="component" value="Unassembled WGS sequence"/>
</dbReference>
<organism evidence="1 2">
    <name type="scientific">Hazenella coriacea</name>
    <dbReference type="NCBI Taxonomy" id="1179467"/>
    <lineage>
        <taxon>Bacteria</taxon>
        <taxon>Bacillati</taxon>
        <taxon>Bacillota</taxon>
        <taxon>Bacilli</taxon>
        <taxon>Bacillales</taxon>
        <taxon>Thermoactinomycetaceae</taxon>
        <taxon>Hazenella</taxon>
    </lineage>
</organism>
<comment type="caution">
    <text evidence="1">The sequence shown here is derived from an EMBL/GenBank/DDBJ whole genome shotgun (WGS) entry which is preliminary data.</text>
</comment>
<accession>A0A4R3L612</accession>
<dbReference type="OrthoDB" id="292843at2"/>
<proteinExistence type="predicted"/>